<evidence type="ECO:0000313" key="2">
    <source>
        <dbReference type="EMBL" id="CAI2359401.1"/>
    </source>
</evidence>
<gene>
    <name evidence="2" type="ORF">ECRASSUSDP1_LOCUS692</name>
</gene>
<dbReference type="EMBL" id="CAMPGE010000649">
    <property type="protein sequence ID" value="CAI2359401.1"/>
    <property type="molecule type" value="Genomic_DNA"/>
</dbReference>
<keyword evidence="3" id="KW-1185">Reference proteome</keyword>
<reference evidence="2" key="1">
    <citation type="submission" date="2023-07" db="EMBL/GenBank/DDBJ databases">
        <authorList>
            <consortium name="AG Swart"/>
            <person name="Singh M."/>
            <person name="Singh A."/>
            <person name="Seah K."/>
            <person name="Emmerich C."/>
        </authorList>
    </citation>
    <scope>NUCLEOTIDE SEQUENCE</scope>
    <source>
        <strain evidence="2">DP1</strain>
    </source>
</reference>
<comment type="caution">
    <text evidence="2">The sequence shown here is derived from an EMBL/GenBank/DDBJ whole genome shotgun (WGS) entry which is preliminary data.</text>
</comment>
<evidence type="ECO:0000313" key="3">
    <source>
        <dbReference type="Proteomes" id="UP001295684"/>
    </source>
</evidence>
<proteinExistence type="predicted"/>
<name>A0AAD1X6E8_EUPCR</name>
<accession>A0AAD1X6E8</accession>
<feature type="compositionally biased region" description="Polar residues" evidence="1">
    <location>
        <begin position="111"/>
        <end position="124"/>
    </location>
</feature>
<protein>
    <submittedName>
        <fullName evidence="2">Uncharacterized protein</fullName>
    </submittedName>
</protein>
<dbReference type="Proteomes" id="UP001295684">
    <property type="component" value="Unassembled WGS sequence"/>
</dbReference>
<feature type="region of interest" description="Disordered" evidence="1">
    <location>
        <begin position="97"/>
        <end position="137"/>
    </location>
</feature>
<organism evidence="2 3">
    <name type="scientific">Euplotes crassus</name>
    <dbReference type="NCBI Taxonomy" id="5936"/>
    <lineage>
        <taxon>Eukaryota</taxon>
        <taxon>Sar</taxon>
        <taxon>Alveolata</taxon>
        <taxon>Ciliophora</taxon>
        <taxon>Intramacronucleata</taxon>
        <taxon>Spirotrichea</taxon>
        <taxon>Hypotrichia</taxon>
        <taxon>Euplotida</taxon>
        <taxon>Euplotidae</taxon>
        <taxon>Moneuplotes</taxon>
    </lineage>
</organism>
<feature type="compositionally biased region" description="Basic and acidic residues" evidence="1">
    <location>
        <begin position="97"/>
        <end position="110"/>
    </location>
</feature>
<dbReference type="AlphaFoldDB" id="A0AAD1X6E8"/>
<sequence length="318" mass="36325">MESACSKYSHPKECRVVERGRVLTLSLALTRTLPGSIAFKNGEASVSSSGKCTKIMGKNWKNWGGMKGYLRKKSTKISTSIDTDIQENDELMRMIDHNKSSSRLRNEKSSPLRSLNSKWNTNKAQLPPKSEHRAGVRSNLMVPTIKDKRVSFSRSRHSQAPSKDYVDLMTKMNILSLQRNNKIKELNVLGKECKHKRVFFSEKPNPKKYCKKSLTKDTFDKNLYELIEDSPENKMKKIKILKKNLRGIKMKKSSPPKLNANKARMLKITPSSDFAFSKKSVLDDLSILKEITPNKQDTKLLKKKTRSLSSIRKVTSNF</sequence>
<evidence type="ECO:0000256" key="1">
    <source>
        <dbReference type="SAM" id="MobiDB-lite"/>
    </source>
</evidence>